<dbReference type="AlphaFoldDB" id="A0A6A7BJZ7"/>
<dbReference type="EMBL" id="MU006290">
    <property type="protein sequence ID" value="KAF2855562.1"/>
    <property type="molecule type" value="Genomic_DNA"/>
</dbReference>
<proteinExistence type="predicted"/>
<keyword evidence="2" id="KW-1185">Reference proteome</keyword>
<reference evidence="1" key="1">
    <citation type="submission" date="2020-01" db="EMBL/GenBank/DDBJ databases">
        <authorList>
            <consortium name="DOE Joint Genome Institute"/>
            <person name="Haridas S."/>
            <person name="Albert R."/>
            <person name="Binder M."/>
            <person name="Bloem J."/>
            <person name="Labutti K."/>
            <person name="Salamov A."/>
            <person name="Andreopoulos B."/>
            <person name="Baker S.E."/>
            <person name="Barry K."/>
            <person name="Bills G."/>
            <person name="Bluhm B.H."/>
            <person name="Cannon C."/>
            <person name="Castanera R."/>
            <person name="Culley D.E."/>
            <person name="Daum C."/>
            <person name="Ezra D."/>
            <person name="Gonzalez J.B."/>
            <person name="Henrissat B."/>
            <person name="Kuo A."/>
            <person name="Liang C."/>
            <person name="Lipzen A."/>
            <person name="Lutzoni F."/>
            <person name="Magnuson J."/>
            <person name="Mondo S."/>
            <person name="Nolan M."/>
            <person name="Ohm R."/>
            <person name="Pangilinan J."/>
            <person name="Park H.-J."/>
            <person name="Ramirez L."/>
            <person name="Alfaro M."/>
            <person name="Sun H."/>
            <person name="Tritt A."/>
            <person name="Yoshinaga Y."/>
            <person name="Zwiers L.-H."/>
            <person name="Turgeon B.G."/>
            <person name="Goodwin S.B."/>
            <person name="Spatafora J.W."/>
            <person name="Crous P.W."/>
            <person name="Grigoriev I.V."/>
        </authorList>
    </citation>
    <scope>NUCLEOTIDE SEQUENCE</scope>
    <source>
        <strain evidence="1">IPT5</strain>
    </source>
</reference>
<gene>
    <name evidence="1" type="ORF">T440DRAFT_157544</name>
</gene>
<protein>
    <submittedName>
        <fullName evidence="1">Uncharacterized protein</fullName>
    </submittedName>
</protein>
<accession>A0A6A7BJZ7</accession>
<organism evidence="1 2">
    <name type="scientific">Plenodomus tracheiphilus IPT5</name>
    <dbReference type="NCBI Taxonomy" id="1408161"/>
    <lineage>
        <taxon>Eukaryota</taxon>
        <taxon>Fungi</taxon>
        <taxon>Dikarya</taxon>
        <taxon>Ascomycota</taxon>
        <taxon>Pezizomycotina</taxon>
        <taxon>Dothideomycetes</taxon>
        <taxon>Pleosporomycetidae</taxon>
        <taxon>Pleosporales</taxon>
        <taxon>Pleosporineae</taxon>
        <taxon>Leptosphaeriaceae</taxon>
        <taxon>Plenodomus</taxon>
    </lineage>
</organism>
<dbReference type="Proteomes" id="UP000799423">
    <property type="component" value="Unassembled WGS sequence"/>
</dbReference>
<sequence length="132" mass="15310">MPYIIQVPGIPRPYITNDPRIYMDCARVFNWPCEARPFSDSYCRLLRDQEEQRHEGERRRDQLESYYFDQLDHIRLMEAAATPLPSEPEELDITSLPGEFAVPGKHVKHDSVHGVVVGVTELALHEVDAEEY</sequence>
<name>A0A6A7BJZ7_9PLEO</name>
<evidence type="ECO:0000313" key="2">
    <source>
        <dbReference type="Proteomes" id="UP000799423"/>
    </source>
</evidence>
<dbReference type="OrthoDB" id="3776608at2759"/>
<evidence type="ECO:0000313" key="1">
    <source>
        <dbReference type="EMBL" id="KAF2855562.1"/>
    </source>
</evidence>